<gene>
    <name evidence="2" type="ORF">EAH86_01530</name>
</gene>
<dbReference type="InterPro" id="IPR025159">
    <property type="entry name" value="AbiEi_N"/>
</dbReference>
<dbReference type="RefSeq" id="WP_140736862.1">
    <property type="nucleotide sequence ID" value="NZ_RCZM01000001.1"/>
</dbReference>
<proteinExistence type="predicted"/>
<dbReference type="OrthoDB" id="5146042at2"/>
<comment type="caution">
    <text evidence="2">The sequence shown here is derived from an EMBL/GenBank/DDBJ whole genome shotgun (WGS) entry which is preliminary data.</text>
</comment>
<name>A0A502D102_9MICO</name>
<evidence type="ECO:0000313" key="2">
    <source>
        <dbReference type="EMBL" id="TPG19217.1"/>
    </source>
</evidence>
<keyword evidence="3" id="KW-1185">Reference proteome</keyword>
<sequence>MPVDWTTLRQHATRQSDLLTRRQCLAAGMTDDALQWRVSSGRWARLRVGVFLTRPGRDDWHVTATADLLRCLSGAPAADAAFCGRSALYLWGLERKPPVVTEVVVPYERAIASGPTLMVRRSVRWEDLVDETAYPWRTTLPATLLDVAARGSAIDALSAVARAVQKEVVSVGELRGELARRQGHRHSRVLGPALADVEEGAQSGAEVLYVRDVERAHGLPSTTRQALSDVGRRRLHDNEYAGYGLVVEVDGRLGHEQWQDRVKDGRRDRQLLSTARATTRVFWADVAVTPCDTAVDIGAVLRARGWPGRPRRCRRAGCAVPPG</sequence>
<feature type="domain" description="AbiEi antitoxin N-terminal" evidence="1">
    <location>
        <begin position="8"/>
        <end position="51"/>
    </location>
</feature>
<dbReference type="Pfam" id="PF13338">
    <property type="entry name" value="AbiEi_4"/>
    <property type="match status" value="1"/>
</dbReference>
<dbReference type="Proteomes" id="UP000317722">
    <property type="component" value="Unassembled WGS sequence"/>
</dbReference>
<organism evidence="2 3">
    <name type="scientific">Pedococcus bigeumensis</name>
    <dbReference type="NCBI Taxonomy" id="433644"/>
    <lineage>
        <taxon>Bacteria</taxon>
        <taxon>Bacillati</taxon>
        <taxon>Actinomycetota</taxon>
        <taxon>Actinomycetes</taxon>
        <taxon>Micrococcales</taxon>
        <taxon>Intrasporangiaceae</taxon>
        <taxon>Pedococcus</taxon>
    </lineage>
</organism>
<evidence type="ECO:0000259" key="1">
    <source>
        <dbReference type="Pfam" id="PF13338"/>
    </source>
</evidence>
<reference evidence="2 3" key="1">
    <citation type="journal article" date="2019" name="Environ. Microbiol.">
        <title>Species interactions and distinct microbial communities in high Arctic permafrost affected cryosols are associated with the CH4 and CO2 gas fluxes.</title>
        <authorList>
            <person name="Altshuler I."/>
            <person name="Hamel J."/>
            <person name="Turney S."/>
            <person name="Magnuson E."/>
            <person name="Levesque R."/>
            <person name="Greer C."/>
            <person name="Whyte L.G."/>
        </authorList>
    </citation>
    <scope>NUCLEOTIDE SEQUENCE [LARGE SCALE GENOMIC DNA]</scope>
    <source>
        <strain evidence="2 3">S9.3A</strain>
    </source>
</reference>
<protein>
    <recommendedName>
        <fullName evidence="1">AbiEi antitoxin N-terminal domain-containing protein</fullName>
    </recommendedName>
</protein>
<dbReference type="EMBL" id="RCZM01000001">
    <property type="protein sequence ID" value="TPG19217.1"/>
    <property type="molecule type" value="Genomic_DNA"/>
</dbReference>
<dbReference type="AlphaFoldDB" id="A0A502D102"/>
<evidence type="ECO:0000313" key="3">
    <source>
        <dbReference type="Proteomes" id="UP000317722"/>
    </source>
</evidence>
<accession>A0A502D102</accession>